<dbReference type="GO" id="GO:0090575">
    <property type="term" value="C:RNA polymerase II transcription regulator complex"/>
    <property type="evidence" value="ECO:0007669"/>
    <property type="project" value="TreeGrafter"/>
</dbReference>
<dbReference type="PROSITE" id="PS00036">
    <property type="entry name" value="BZIP_BASIC"/>
    <property type="match status" value="1"/>
</dbReference>
<dbReference type="SUPFAM" id="SSF57959">
    <property type="entry name" value="Leucine zipper domain"/>
    <property type="match status" value="1"/>
</dbReference>
<dbReference type="GO" id="GO:0000976">
    <property type="term" value="F:transcription cis-regulatory region binding"/>
    <property type="evidence" value="ECO:0007669"/>
    <property type="project" value="InterPro"/>
</dbReference>
<dbReference type="EMBL" id="JAIXMP010000006">
    <property type="protein sequence ID" value="KAI9271530.1"/>
    <property type="molecule type" value="Genomic_DNA"/>
</dbReference>
<feature type="coiled-coil region" evidence="3">
    <location>
        <begin position="63"/>
        <end position="121"/>
    </location>
</feature>
<keyword evidence="2" id="KW-0539">Nucleus</keyword>
<dbReference type="AlphaFoldDB" id="A0AAD5KHU7"/>
<name>A0AAD5KHU7_9FUNG</name>
<dbReference type="GO" id="GO:0001228">
    <property type="term" value="F:DNA-binding transcription activator activity, RNA polymerase II-specific"/>
    <property type="evidence" value="ECO:0007669"/>
    <property type="project" value="TreeGrafter"/>
</dbReference>
<feature type="domain" description="BZIP" evidence="5">
    <location>
        <begin position="44"/>
        <end position="58"/>
    </location>
</feature>
<dbReference type="PANTHER" id="PTHR40621">
    <property type="entry name" value="TRANSCRIPTION FACTOR KAPC-RELATED"/>
    <property type="match status" value="1"/>
</dbReference>
<dbReference type="InterPro" id="IPR004827">
    <property type="entry name" value="bZIP"/>
</dbReference>
<dbReference type="Pfam" id="PF07716">
    <property type="entry name" value="bZIP_2"/>
    <property type="match status" value="1"/>
</dbReference>
<dbReference type="InterPro" id="IPR046347">
    <property type="entry name" value="bZIP_sf"/>
</dbReference>
<keyword evidence="3" id="KW-0175">Coiled coil</keyword>
<evidence type="ECO:0000256" key="1">
    <source>
        <dbReference type="ARBA" id="ARBA00004123"/>
    </source>
</evidence>
<sequence>MTMTSIPSTMTSISLSKEDHNDDFTANTKKSHGGRHRIFTEEQRKVRNRLAQAAFRERRSQYTQTLQQTVLDLEKIIQELQESNRNTSVRAEIAEQRCVDLEKQNNLLQQLISTVSAENQRLLEQNPSSSSTSSSPQQSLLQPPPPFISVPASFESESSSITEEEMNKTPIISTLSSPSSLRYQQQHQQQDICKPLTGECSFFHL</sequence>
<evidence type="ECO:0000313" key="6">
    <source>
        <dbReference type="EMBL" id="KAI9271530.1"/>
    </source>
</evidence>
<dbReference type="Proteomes" id="UP001209540">
    <property type="component" value="Unassembled WGS sequence"/>
</dbReference>
<feature type="region of interest" description="Disordered" evidence="4">
    <location>
        <begin position="1"/>
        <end position="21"/>
    </location>
</feature>
<protein>
    <recommendedName>
        <fullName evidence="5">BZIP domain-containing protein</fullName>
    </recommendedName>
</protein>
<evidence type="ECO:0000256" key="2">
    <source>
        <dbReference type="ARBA" id="ARBA00023242"/>
    </source>
</evidence>
<reference evidence="6" key="2">
    <citation type="submission" date="2023-02" db="EMBL/GenBank/DDBJ databases">
        <authorList>
            <consortium name="DOE Joint Genome Institute"/>
            <person name="Mondo S.J."/>
            <person name="Chang Y."/>
            <person name="Wang Y."/>
            <person name="Ahrendt S."/>
            <person name="Andreopoulos W."/>
            <person name="Barry K."/>
            <person name="Beard J."/>
            <person name="Benny G.L."/>
            <person name="Blankenship S."/>
            <person name="Bonito G."/>
            <person name="Cuomo C."/>
            <person name="Desiro A."/>
            <person name="Gervers K.A."/>
            <person name="Hundley H."/>
            <person name="Kuo A."/>
            <person name="LaButti K."/>
            <person name="Lang B.F."/>
            <person name="Lipzen A."/>
            <person name="O'Donnell K."/>
            <person name="Pangilinan J."/>
            <person name="Reynolds N."/>
            <person name="Sandor L."/>
            <person name="Smith M.W."/>
            <person name="Tsang A."/>
            <person name="Grigoriev I.V."/>
            <person name="Stajich J.E."/>
            <person name="Spatafora J.W."/>
        </authorList>
    </citation>
    <scope>NUCLEOTIDE SEQUENCE</scope>
    <source>
        <strain evidence="6">RSA 2281</strain>
    </source>
</reference>
<proteinExistence type="predicted"/>
<reference evidence="6" key="1">
    <citation type="journal article" date="2022" name="IScience">
        <title>Evolution of zygomycete secretomes and the origins of terrestrial fungal ecologies.</title>
        <authorList>
            <person name="Chang Y."/>
            <person name="Wang Y."/>
            <person name="Mondo S."/>
            <person name="Ahrendt S."/>
            <person name="Andreopoulos W."/>
            <person name="Barry K."/>
            <person name="Beard J."/>
            <person name="Benny G.L."/>
            <person name="Blankenship S."/>
            <person name="Bonito G."/>
            <person name="Cuomo C."/>
            <person name="Desiro A."/>
            <person name="Gervers K.A."/>
            <person name="Hundley H."/>
            <person name="Kuo A."/>
            <person name="LaButti K."/>
            <person name="Lang B.F."/>
            <person name="Lipzen A."/>
            <person name="O'Donnell K."/>
            <person name="Pangilinan J."/>
            <person name="Reynolds N."/>
            <person name="Sandor L."/>
            <person name="Smith M.E."/>
            <person name="Tsang A."/>
            <person name="Grigoriev I.V."/>
            <person name="Stajich J.E."/>
            <person name="Spatafora J.W."/>
        </authorList>
    </citation>
    <scope>NUCLEOTIDE SEQUENCE</scope>
    <source>
        <strain evidence="6">RSA 2281</strain>
    </source>
</reference>
<dbReference type="InterPro" id="IPR050936">
    <property type="entry name" value="AP-1-like"/>
</dbReference>
<evidence type="ECO:0000313" key="7">
    <source>
        <dbReference type="Proteomes" id="UP001209540"/>
    </source>
</evidence>
<feature type="region of interest" description="Disordered" evidence="4">
    <location>
        <begin position="122"/>
        <end position="169"/>
    </location>
</feature>
<accession>A0AAD5KHU7</accession>
<feature type="compositionally biased region" description="Low complexity" evidence="4">
    <location>
        <begin position="122"/>
        <end position="141"/>
    </location>
</feature>
<evidence type="ECO:0000259" key="5">
    <source>
        <dbReference type="PROSITE" id="PS00036"/>
    </source>
</evidence>
<dbReference type="Gene3D" id="1.20.5.170">
    <property type="match status" value="1"/>
</dbReference>
<keyword evidence="7" id="KW-1185">Reference proteome</keyword>
<evidence type="ECO:0000256" key="3">
    <source>
        <dbReference type="SAM" id="Coils"/>
    </source>
</evidence>
<dbReference type="CDD" id="cd14688">
    <property type="entry name" value="bZIP_YAP"/>
    <property type="match status" value="1"/>
</dbReference>
<gene>
    <name evidence="6" type="ORF">BDA99DRAFT_556762</name>
</gene>
<organism evidence="6 7">
    <name type="scientific">Phascolomyces articulosus</name>
    <dbReference type="NCBI Taxonomy" id="60185"/>
    <lineage>
        <taxon>Eukaryota</taxon>
        <taxon>Fungi</taxon>
        <taxon>Fungi incertae sedis</taxon>
        <taxon>Mucoromycota</taxon>
        <taxon>Mucoromycotina</taxon>
        <taxon>Mucoromycetes</taxon>
        <taxon>Mucorales</taxon>
        <taxon>Lichtheimiaceae</taxon>
        <taxon>Phascolomyces</taxon>
    </lineage>
</organism>
<feature type="compositionally biased region" description="Low complexity" evidence="4">
    <location>
        <begin position="1"/>
        <end position="14"/>
    </location>
</feature>
<evidence type="ECO:0000256" key="4">
    <source>
        <dbReference type="SAM" id="MobiDB-lite"/>
    </source>
</evidence>
<comment type="caution">
    <text evidence="6">The sequence shown here is derived from an EMBL/GenBank/DDBJ whole genome shotgun (WGS) entry which is preliminary data.</text>
</comment>
<comment type="subcellular location">
    <subcellularLocation>
        <location evidence="1">Nucleus</location>
    </subcellularLocation>
</comment>
<dbReference type="PANTHER" id="PTHR40621:SF9">
    <property type="entry name" value="MEAB PROTEIN"/>
    <property type="match status" value="1"/>
</dbReference>